<dbReference type="InterPro" id="IPR002191">
    <property type="entry name" value="Bac_export_3"/>
</dbReference>
<keyword evidence="5 8" id="KW-1133">Transmembrane helix</keyword>
<evidence type="ECO:0000256" key="2">
    <source>
        <dbReference type="ARBA" id="ARBA00006156"/>
    </source>
</evidence>
<dbReference type="OrthoDB" id="8780569at2"/>
<dbReference type="AlphaFoldDB" id="A0A3D8JUK2"/>
<keyword evidence="10" id="KW-1185">Reference proteome</keyword>
<evidence type="ECO:0000313" key="10">
    <source>
        <dbReference type="Proteomes" id="UP000256838"/>
    </source>
</evidence>
<evidence type="ECO:0000256" key="7">
    <source>
        <dbReference type="ARBA" id="ARBA00023136"/>
    </source>
</evidence>
<dbReference type="EMBL" id="QRGA01000013">
    <property type="protein sequence ID" value="RDU96757.1"/>
    <property type="molecule type" value="Genomic_DNA"/>
</dbReference>
<gene>
    <name evidence="9" type="ORF">DWV00_22460</name>
</gene>
<evidence type="ECO:0000256" key="5">
    <source>
        <dbReference type="ARBA" id="ARBA00022989"/>
    </source>
</evidence>
<comment type="subcellular location">
    <subcellularLocation>
        <location evidence="1">Cell membrane</location>
        <topology evidence="1">Multi-pass membrane protein</topology>
    </subcellularLocation>
</comment>
<evidence type="ECO:0000313" key="9">
    <source>
        <dbReference type="EMBL" id="RDU96757.1"/>
    </source>
</evidence>
<dbReference type="GO" id="GO:0009306">
    <property type="term" value="P:protein secretion"/>
    <property type="evidence" value="ECO:0007669"/>
    <property type="project" value="InterPro"/>
</dbReference>
<name>A0A3D8JUK2_9BURK</name>
<keyword evidence="4 8" id="KW-0812">Transmembrane</keyword>
<dbReference type="PANTHER" id="PTHR34040">
    <property type="entry name" value="FLAGELLAR BIOSYNTHETIC PROTEIN FLIQ"/>
    <property type="match status" value="1"/>
</dbReference>
<dbReference type="PANTHER" id="PTHR34040:SF7">
    <property type="entry name" value="SURFACE PRESENTATION OF ANTIGENS PROTEIN SPAQ"/>
    <property type="match status" value="1"/>
</dbReference>
<comment type="caution">
    <text evidence="9">The sequence shown here is derived from an EMBL/GenBank/DDBJ whole genome shotgun (WGS) entry which is preliminary data.</text>
</comment>
<evidence type="ECO:0000256" key="1">
    <source>
        <dbReference type="ARBA" id="ARBA00004651"/>
    </source>
</evidence>
<evidence type="ECO:0000256" key="4">
    <source>
        <dbReference type="ARBA" id="ARBA00022692"/>
    </source>
</evidence>
<dbReference type="NCBIfam" id="TIGR01403">
    <property type="entry name" value="fliQ_rel_III"/>
    <property type="match status" value="1"/>
</dbReference>
<sequence length="88" mass="9225">MTSTEDLIGLTMHGLLLCLYVSLPVIAVAAVAGLLVSFVQAITSLQDQTISHSIKLIAVTVTIAICGAWGASAILRFEQQLMTIAVPT</sequence>
<dbReference type="PRINTS" id="PR00952">
    <property type="entry name" value="TYPE3IMQPROT"/>
</dbReference>
<keyword evidence="6" id="KW-0843">Virulence</keyword>
<dbReference type="RefSeq" id="WP_115535812.1">
    <property type="nucleotide sequence ID" value="NZ_QRGA01000013.1"/>
</dbReference>
<keyword evidence="3" id="KW-1003">Cell membrane</keyword>
<evidence type="ECO:0000256" key="6">
    <source>
        <dbReference type="ARBA" id="ARBA00023026"/>
    </source>
</evidence>
<protein>
    <submittedName>
        <fullName evidence="9">EscS/YscS/HrcS family type III secretion system export apparatus protein</fullName>
    </submittedName>
</protein>
<evidence type="ECO:0000256" key="8">
    <source>
        <dbReference type="SAM" id="Phobius"/>
    </source>
</evidence>
<feature type="transmembrane region" description="Helical" evidence="8">
    <location>
        <begin position="56"/>
        <end position="75"/>
    </location>
</feature>
<reference evidence="9 10" key="1">
    <citation type="submission" date="2018-08" db="EMBL/GenBank/DDBJ databases">
        <title>Paraburkholderia sp. DHOM06 isolated from forest soil.</title>
        <authorList>
            <person name="Gao Z.-H."/>
            <person name="Qiu L.-H."/>
        </authorList>
    </citation>
    <scope>NUCLEOTIDE SEQUENCE [LARGE SCALE GENOMIC DNA]</scope>
    <source>
        <strain evidence="9 10">DHOM06</strain>
    </source>
</reference>
<dbReference type="InterPro" id="IPR006306">
    <property type="entry name" value="T3SS_HrpO"/>
</dbReference>
<organism evidence="9 10">
    <name type="scientific">Trinickia dinghuensis</name>
    <dbReference type="NCBI Taxonomy" id="2291023"/>
    <lineage>
        <taxon>Bacteria</taxon>
        <taxon>Pseudomonadati</taxon>
        <taxon>Pseudomonadota</taxon>
        <taxon>Betaproteobacteria</taxon>
        <taxon>Burkholderiales</taxon>
        <taxon>Burkholderiaceae</taxon>
        <taxon>Trinickia</taxon>
    </lineage>
</organism>
<accession>A0A3D8JUK2</accession>
<comment type="similarity">
    <text evidence="2">Belongs to the FliQ/MopD/SpaQ family.</text>
</comment>
<dbReference type="Proteomes" id="UP000256838">
    <property type="component" value="Unassembled WGS sequence"/>
</dbReference>
<keyword evidence="7 8" id="KW-0472">Membrane</keyword>
<evidence type="ECO:0000256" key="3">
    <source>
        <dbReference type="ARBA" id="ARBA00022475"/>
    </source>
</evidence>
<feature type="transmembrane region" description="Helical" evidence="8">
    <location>
        <begin position="12"/>
        <end position="36"/>
    </location>
</feature>
<dbReference type="GO" id="GO:0005886">
    <property type="term" value="C:plasma membrane"/>
    <property type="evidence" value="ECO:0007669"/>
    <property type="project" value="UniProtKB-SubCell"/>
</dbReference>
<proteinExistence type="inferred from homology"/>
<dbReference type="Pfam" id="PF01313">
    <property type="entry name" value="Bac_export_3"/>
    <property type="match status" value="1"/>
</dbReference>